<dbReference type="Pfam" id="PF08240">
    <property type="entry name" value="ADH_N"/>
    <property type="match status" value="1"/>
</dbReference>
<proteinExistence type="inferred from homology"/>
<keyword evidence="4" id="KW-0560">Oxidoreductase</keyword>
<dbReference type="Pfam" id="PF00107">
    <property type="entry name" value="ADH_zinc_N"/>
    <property type="match status" value="1"/>
</dbReference>
<comment type="cofactor">
    <cofactor evidence="1 5">
        <name>Zn(2+)</name>
        <dbReference type="ChEBI" id="CHEBI:29105"/>
    </cofactor>
</comment>
<organism evidence="8 9">
    <name type="scientific">Amycolatopsis dongchuanensis</name>
    <dbReference type="NCBI Taxonomy" id="1070866"/>
    <lineage>
        <taxon>Bacteria</taxon>
        <taxon>Bacillati</taxon>
        <taxon>Actinomycetota</taxon>
        <taxon>Actinomycetes</taxon>
        <taxon>Pseudonocardiales</taxon>
        <taxon>Pseudonocardiaceae</taxon>
        <taxon>Amycolatopsis</taxon>
    </lineage>
</organism>
<reference evidence="9" key="1">
    <citation type="journal article" date="2019" name="Int. J. Syst. Evol. Microbiol.">
        <title>The Global Catalogue of Microorganisms (GCM) 10K type strain sequencing project: providing services to taxonomists for standard genome sequencing and annotation.</title>
        <authorList>
            <consortium name="The Broad Institute Genomics Platform"/>
            <consortium name="The Broad Institute Genome Sequencing Center for Infectious Disease"/>
            <person name="Wu L."/>
            <person name="Ma J."/>
        </authorList>
    </citation>
    <scope>NUCLEOTIDE SEQUENCE [LARGE SCALE GENOMIC DNA]</scope>
    <source>
        <strain evidence="9">JCM 18054</strain>
    </source>
</reference>
<evidence type="ECO:0000259" key="7">
    <source>
        <dbReference type="Pfam" id="PF08240"/>
    </source>
</evidence>
<dbReference type="SUPFAM" id="SSF51735">
    <property type="entry name" value="NAD(P)-binding Rossmann-fold domains"/>
    <property type="match status" value="1"/>
</dbReference>
<dbReference type="RefSeq" id="WP_346056540.1">
    <property type="nucleotide sequence ID" value="NZ_BAABIB010000161.1"/>
</dbReference>
<evidence type="ECO:0000256" key="5">
    <source>
        <dbReference type="RuleBase" id="RU361277"/>
    </source>
</evidence>
<dbReference type="PANTHER" id="PTHR43401:SF2">
    <property type="entry name" value="L-THREONINE 3-DEHYDROGENASE"/>
    <property type="match status" value="1"/>
</dbReference>
<protein>
    <submittedName>
        <fullName evidence="8">Zinc-dependent alcohol dehydrogenase family protein</fullName>
    </submittedName>
</protein>
<dbReference type="InterPro" id="IPR002328">
    <property type="entry name" value="ADH_Zn_CS"/>
</dbReference>
<dbReference type="CDD" id="cd08234">
    <property type="entry name" value="threonine_DH_like"/>
    <property type="match status" value="1"/>
</dbReference>
<evidence type="ECO:0000256" key="4">
    <source>
        <dbReference type="ARBA" id="ARBA00023002"/>
    </source>
</evidence>
<dbReference type="PROSITE" id="PS00059">
    <property type="entry name" value="ADH_ZINC"/>
    <property type="match status" value="1"/>
</dbReference>
<dbReference type="InterPro" id="IPR011032">
    <property type="entry name" value="GroES-like_sf"/>
</dbReference>
<feature type="domain" description="Alcohol dehydrogenase-like C-terminal" evidence="6">
    <location>
        <begin position="169"/>
        <end position="298"/>
    </location>
</feature>
<accession>A0ABP8VPJ3</accession>
<sequence length="338" mass="35395">MKAVVYDAPRSYRVTSVPDPEPGPDEVLLRVLMAGLCGTDLHLHEGEFGPRYPLVPGHEIVGEVVRTGEAVTGLRPGQRVVLDNTSRCGDCAPCRRGMGHFCANLRAQGVTEPGGFAEYLTAREANCFAADDLPVEVAVFAEPLACVVRGLDRIALSPASDVVIFGAGPTGLLLAQLAAHSGAGRVTVAAPTPSKLAKAAEFGADHTVRLDRADPSSGIAALRSLAPDGFDVVIDATGAVSVLASTFGLARDGGTIVVYGMAPESARWPVPAYEVFRRELTILGSFAQLHGIEPALRLLRTGRVRTDGLITHRFTLGEYPQALAAAGESGCLKAVLVP</sequence>
<evidence type="ECO:0000313" key="9">
    <source>
        <dbReference type="Proteomes" id="UP001500192"/>
    </source>
</evidence>
<name>A0ABP8VPJ3_9PSEU</name>
<dbReference type="Proteomes" id="UP001500192">
    <property type="component" value="Unassembled WGS sequence"/>
</dbReference>
<evidence type="ECO:0000313" key="8">
    <source>
        <dbReference type="EMBL" id="GAA4668589.1"/>
    </source>
</evidence>
<dbReference type="Gene3D" id="3.40.50.720">
    <property type="entry name" value="NAD(P)-binding Rossmann-like Domain"/>
    <property type="match status" value="1"/>
</dbReference>
<gene>
    <name evidence="8" type="ORF">GCM10023214_73440</name>
</gene>
<dbReference type="Gene3D" id="3.90.180.10">
    <property type="entry name" value="Medium-chain alcohol dehydrogenases, catalytic domain"/>
    <property type="match status" value="1"/>
</dbReference>
<dbReference type="InterPro" id="IPR050129">
    <property type="entry name" value="Zn_alcohol_dh"/>
</dbReference>
<keyword evidence="2 5" id="KW-0479">Metal-binding</keyword>
<evidence type="ECO:0000256" key="3">
    <source>
        <dbReference type="ARBA" id="ARBA00022833"/>
    </source>
</evidence>
<feature type="domain" description="Alcohol dehydrogenase-like N-terminal" evidence="7">
    <location>
        <begin position="23"/>
        <end position="130"/>
    </location>
</feature>
<keyword evidence="9" id="KW-1185">Reference proteome</keyword>
<evidence type="ECO:0000256" key="1">
    <source>
        <dbReference type="ARBA" id="ARBA00001947"/>
    </source>
</evidence>
<dbReference type="InterPro" id="IPR036291">
    <property type="entry name" value="NAD(P)-bd_dom_sf"/>
</dbReference>
<comment type="similarity">
    <text evidence="5">Belongs to the zinc-containing alcohol dehydrogenase family.</text>
</comment>
<dbReference type="EMBL" id="BAABIB010000161">
    <property type="protein sequence ID" value="GAA4668589.1"/>
    <property type="molecule type" value="Genomic_DNA"/>
</dbReference>
<evidence type="ECO:0000259" key="6">
    <source>
        <dbReference type="Pfam" id="PF00107"/>
    </source>
</evidence>
<dbReference type="InterPro" id="IPR013149">
    <property type="entry name" value="ADH-like_C"/>
</dbReference>
<dbReference type="PANTHER" id="PTHR43401">
    <property type="entry name" value="L-THREONINE 3-DEHYDROGENASE"/>
    <property type="match status" value="1"/>
</dbReference>
<dbReference type="SUPFAM" id="SSF50129">
    <property type="entry name" value="GroES-like"/>
    <property type="match status" value="1"/>
</dbReference>
<evidence type="ECO:0000256" key="2">
    <source>
        <dbReference type="ARBA" id="ARBA00022723"/>
    </source>
</evidence>
<dbReference type="InterPro" id="IPR013154">
    <property type="entry name" value="ADH-like_N"/>
</dbReference>
<comment type="caution">
    <text evidence="8">The sequence shown here is derived from an EMBL/GenBank/DDBJ whole genome shotgun (WGS) entry which is preliminary data.</text>
</comment>
<keyword evidence="3 5" id="KW-0862">Zinc</keyword>